<dbReference type="Gene3D" id="3.40.50.300">
    <property type="entry name" value="P-loop containing nucleotide triphosphate hydrolases"/>
    <property type="match status" value="1"/>
</dbReference>
<dbReference type="Gene3D" id="3.30.1220.10">
    <property type="entry name" value="CobW-like, C-terminal domain"/>
    <property type="match status" value="1"/>
</dbReference>
<evidence type="ECO:0000256" key="3">
    <source>
        <dbReference type="ARBA" id="ARBA00023186"/>
    </source>
</evidence>
<feature type="compositionally biased region" description="Polar residues" evidence="6">
    <location>
        <begin position="292"/>
        <end position="307"/>
    </location>
</feature>
<dbReference type="InterPro" id="IPR011629">
    <property type="entry name" value="CobW-like_C"/>
</dbReference>
<proteinExistence type="inferred from homology"/>
<keyword evidence="3" id="KW-0143">Chaperone</keyword>
<dbReference type="CDD" id="cd03112">
    <property type="entry name" value="CobW-like"/>
    <property type="match status" value="1"/>
</dbReference>
<dbReference type="PANTHER" id="PTHR43603:SF1">
    <property type="entry name" value="ZINC-REGULATED GTPASE METALLOPROTEIN ACTIVATOR 1"/>
    <property type="match status" value="1"/>
</dbReference>
<organism evidence="8">
    <name type="scientific">uncultured haloarchaeon</name>
    <dbReference type="NCBI Taxonomy" id="160804"/>
    <lineage>
        <taxon>Archaea</taxon>
        <taxon>Methanobacteriati</taxon>
        <taxon>Methanobacteriota</taxon>
        <taxon>Stenosarchaea group</taxon>
        <taxon>Halobacteria</taxon>
        <taxon>Halobacteriales</taxon>
        <taxon>Halobacteriaceae</taxon>
        <taxon>environmental samples</taxon>
    </lineage>
</organism>
<dbReference type="InterPro" id="IPR051927">
    <property type="entry name" value="Zn_Chap_cDPG_Synth"/>
</dbReference>
<dbReference type="GO" id="GO:0000166">
    <property type="term" value="F:nucleotide binding"/>
    <property type="evidence" value="ECO:0007669"/>
    <property type="project" value="UniProtKB-KW"/>
</dbReference>
<evidence type="ECO:0000259" key="7">
    <source>
        <dbReference type="SMART" id="SM00833"/>
    </source>
</evidence>
<feature type="domain" description="CobW C-terminal" evidence="7">
    <location>
        <begin position="335"/>
        <end position="425"/>
    </location>
</feature>
<dbReference type="AlphaFoldDB" id="A5YSK6"/>
<dbReference type="Pfam" id="PF02492">
    <property type="entry name" value="cobW"/>
    <property type="match status" value="1"/>
</dbReference>
<accession>A5YSK6</accession>
<comment type="similarity">
    <text evidence="4">Belongs to the SIMIBI class G3E GTPase family. ZNG1 subfamily.</text>
</comment>
<evidence type="ECO:0000256" key="1">
    <source>
        <dbReference type="ARBA" id="ARBA00022741"/>
    </source>
</evidence>
<comment type="catalytic activity">
    <reaction evidence="5">
        <text>GTP + H2O = GDP + phosphate + H(+)</text>
        <dbReference type="Rhea" id="RHEA:19669"/>
        <dbReference type="ChEBI" id="CHEBI:15377"/>
        <dbReference type="ChEBI" id="CHEBI:15378"/>
        <dbReference type="ChEBI" id="CHEBI:37565"/>
        <dbReference type="ChEBI" id="CHEBI:43474"/>
        <dbReference type="ChEBI" id="CHEBI:58189"/>
    </reaction>
    <physiologicalReaction direction="left-to-right" evidence="5">
        <dbReference type="Rhea" id="RHEA:19670"/>
    </physiologicalReaction>
</comment>
<feature type="compositionally biased region" description="Basic and acidic residues" evidence="6">
    <location>
        <begin position="428"/>
        <end position="445"/>
    </location>
</feature>
<dbReference type="SMART" id="SM00833">
    <property type="entry name" value="CobW_C"/>
    <property type="match status" value="1"/>
</dbReference>
<evidence type="ECO:0000256" key="5">
    <source>
        <dbReference type="ARBA" id="ARBA00049117"/>
    </source>
</evidence>
<dbReference type="GO" id="GO:0016787">
    <property type="term" value="F:hydrolase activity"/>
    <property type="evidence" value="ECO:0007669"/>
    <property type="project" value="UniProtKB-KW"/>
</dbReference>
<evidence type="ECO:0000313" key="8">
    <source>
        <dbReference type="EMBL" id="ABQ75963.1"/>
    </source>
</evidence>
<name>A5YSK6_9EURY</name>
<reference evidence="8" key="1">
    <citation type="journal article" date="2007" name="ISME J.">
        <title>Genomic plasticity in prokaryotes: the case of the square haloarchaeon.</title>
        <authorList>
            <person name="Cuadros-Orellana S."/>
            <person name="Martin-Cuadrado A.B."/>
            <person name="Legault B."/>
            <person name="D'Auria G."/>
            <person name="Zhaxybayeva O."/>
            <person name="Papke R.T."/>
            <person name="Rodriguez-Valera F."/>
        </authorList>
    </citation>
    <scope>NUCLEOTIDE SEQUENCE</scope>
</reference>
<dbReference type="InterPro" id="IPR027417">
    <property type="entry name" value="P-loop_NTPase"/>
</dbReference>
<keyword evidence="2" id="KW-0378">Hydrolase</keyword>
<dbReference type="InterPro" id="IPR036627">
    <property type="entry name" value="CobW-likC_sf"/>
</dbReference>
<dbReference type="SUPFAM" id="SSF52540">
    <property type="entry name" value="P-loop containing nucleoside triphosphate hydrolases"/>
    <property type="match status" value="1"/>
</dbReference>
<protein>
    <submittedName>
        <fullName evidence="8">Cobalamin synthesis protein/P47K</fullName>
    </submittedName>
</protein>
<dbReference type="InterPro" id="IPR003495">
    <property type="entry name" value="CobW/HypB/UreG_nucleotide-bd"/>
</dbReference>
<dbReference type="SUPFAM" id="SSF90002">
    <property type="entry name" value="Hypothetical protein YjiA, C-terminal domain"/>
    <property type="match status" value="1"/>
</dbReference>
<evidence type="ECO:0000256" key="4">
    <source>
        <dbReference type="ARBA" id="ARBA00034320"/>
    </source>
</evidence>
<feature type="region of interest" description="Disordered" evidence="6">
    <location>
        <begin position="425"/>
        <end position="445"/>
    </location>
</feature>
<sequence>MIIIMLRRQMFCIYTYNVQSGEFSLRRPSCHVSSIASEYILCFDLLNRTFICEHTIISIMTDTDVTEIPMTVISGPLGAGKTTLVNRLLNNPGERQIAVIVNDMGEINIDAALLQEETDEGIVDLSNGCICCRLQDDLVTEATRLADERSFDYLVIEASGISEPIPIAKTLTTGTENGSLDDRFCVDTTVSVIDTYGFWKAFDAEESIPDAAPNPNRPLSEVLIDQIEFCDVLLLNKCDMVPDTELDMIEDSIRELQPRAAIHRTTYSEISPEMVLDTGRFDFNEARRQQGWKQALSTHTAESGDSQDSNHDASAGDNYGHTHDHGESAAAAHNVESFVYRQQKPFNPEQFDSWLSEWNGDIIRMKGFAWISTRPETVLGVSQAGSAVQAGPIGEWGQDDPATRLVIIGQHLDITQITADLDDCVADDPNKHSQKSQDDPFPRES</sequence>
<evidence type="ECO:0000256" key="6">
    <source>
        <dbReference type="SAM" id="MobiDB-lite"/>
    </source>
</evidence>
<feature type="region of interest" description="Disordered" evidence="6">
    <location>
        <begin position="292"/>
        <end position="328"/>
    </location>
</feature>
<dbReference type="PANTHER" id="PTHR43603">
    <property type="entry name" value="COBW DOMAIN-CONTAINING PROTEIN DDB_G0274527"/>
    <property type="match status" value="1"/>
</dbReference>
<dbReference type="Pfam" id="PF07683">
    <property type="entry name" value="CobW_C"/>
    <property type="match status" value="1"/>
</dbReference>
<evidence type="ECO:0000256" key="2">
    <source>
        <dbReference type="ARBA" id="ARBA00022801"/>
    </source>
</evidence>
<dbReference type="EMBL" id="EF583992">
    <property type="protein sequence ID" value="ABQ75963.1"/>
    <property type="molecule type" value="Genomic_DNA"/>
</dbReference>
<keyword evidence="1" id="KW-0547">Nucleotide-binding</keyword>